<name>A0A6G0ZPQ3_APHCR</name>
<evidence type="ECO:0000313" key="1">
    <source>
        <dbReference type="EMBL" id="KAF0773548.1"/>
    </source>
</evidence>
<evidence type="ECO:0000313" key="2">
    <source>
        <dbReference type="Proteomes" id="UP000478052"/>
    </source>
</evidence>
<keyword evidence="2" id="KW-1185">Reference proteome</keyword>
<sequence>MVLANKQRLYHTINEYNECLIYKSITKYLLSIRICNKYQSIKLL</sequence>
<comment type="caution">
    <text evidence="1">The sequence shown here is derived from an EMBL/GenBank/DDBJ whole genome shotgun (WGS) entry which is preliminary data.</text>
</comment>
<protein>
    <submittedName>
        <fullName evidence="1">Uncharacterized protein</fullName>
    </submittedName>
</protein>
<organism evidence="1 2">
    <name type="scientific">Aphis craccivora</name>
    <name type="common">Cowpea aphid</name>
    <dbReference type="NCBI Taxonomy" id="307492"/>
    <lineage>
        <taxon>Eukaryota</taxon>
        <taxon>Metazoa</taxon>
        <taxon>Ecdysozoa</taxon>
        <taxon>Arthropoda</taxon>
        <taxon>Hexapoda</taxon>
        <taxon>Insecta</taxon>
        <taxon>Pterygota</taxon>
        <taxon>Neoptera</taxon>
        <taxon>Paraneoptera</taxon>
        <taxon>Hemiptera</taxon>
        <taxon>Sternorrhyncha</taxon>
        <taxon>Aphidomorpha</taxon>
        <taxon>Aphidoidea</taxon>
        <taxon>Aphididae</taxon>
        <taxon>Aphidini</taxon>
        <taxon>Aphis</taxon>
        <taxon>Aphis</taxon>
    </lineage>
</organism>
<reference evidence="1 2" key="1">
    <citation type="submission" date="2019-08" db="EMBL/GenBank/DDBJ databases">
        <title>Whole genome of Aphis craccivora.</title>
        <authorList>
            <person name="Voronova N.V."/>
            <person name="Shulinski R.S."/>
            <person name="Bandarenka Y.V."/>
            <person name="Zhorov D.G."/>
            <person name="Warner D."/>
        </authorList>
    </citation>
    <scope>NUCLEOTIDE SEQUENCE [LARGE SCALE GENOMIC DNA]</scope>
    <source>
        <strain evidence="1">180601</strain>
        <tissue evidence="1">Whole Body</tissue>
    </source>
</reference>
<gene>
    <name evidence="1" type="ORF">FWK35_00001153</name>
</gene>
<dbReference type="AlphaFoldDB" id="A0A6G0ZPQ3"/>
<dbReference type="EMBL" id="VUJU01000049">
    <property type="protein sequence ID" value="KAF0773548.1"/>
    <property type="molecule type" value="Genomic_DNA"/>
</dbReference>
<dbReference type="Proteomes" id="UP000478052">
    <property type="component" value="Unassembled WGS sequence"/>
</dbReference>
<proteinExistence type="predicted"/>
<accession>A0A6G0ZPQ3</accession>